<proteinExistence type="predicted"/>
<feature type="compositionally biased region" description="Polar residues" evidence="1">
    <location>
        <begin position="90"/>
        <end position="108"/>
    </location>
</feature>
<name>A0ABP6MU34_9ACTN</name>
<evidence type="ECO:0000256" key="1">
    <source>
        <dbReference type="SAM" id="MobiDB-lite"/>
    </source>
</evidence>
<dbReference type="Proteomes" id="UP001501637">
    <property type="component" value="Unassembled WGS sequence"/>
</dbReference>
<reference evidence="3" key="1">
    <citation type="journal article" date="2019" name="Int. J. Syst. Evol. Microbiol.">
        <title>The Global Catalogue of Microorganisms (GCM) 10K type strain sequencing project: providing services to taxonomists for standard genome sequencing and annotation.</title>
        <authorList>
            <consortium name="The Broad Institute Genomics Platform"/>
            <consortium name="The Broad Institute Genome Sequencing Center for Infectious Disease"/>
            <person name="Wu L."/>
            <person name="Ma J."/>
        </authorList>
    </citation>
    <scope>NUCLEOTIDE SEQUENCE [LARGE SCALE GENOMIC DNA]</scope>
    <source>
        <strain evidence="3">JCM 9092</strain>
    </source>
</reference>
<evidence type="ECO:0000313" key="3">
    <source>
        <dbReference type="Proteomes" id="UP001501637"/>
    </source>
</evidence>
<keyword evidence="3" id="KW-1185">Reference proteome</keyword>
<evidence type="ECO:0000313" key="2">
    <source>
        <dbReference type="EMBL" id="GAA3125822.1"/>
    </source>
</evidence>
<accession>A0ABP6MU34</accession>
<organism evidence="2 3">
    <name type="scientific">Streptomyces rectiviolaceus</name>
    <dbReference type="NCBI Taxonomy" id="332591"/>
    <lineage>
        <taxon>Bacteria</taxon>
        <taxon>Bacillati</taxon>
        <taxon>Actinomycetota</taxon>
        <taxon>Actinomycetes</taxon>
        <taxon>Kitasatosporales</taxon>
        <taxon>Streptomycetaceae</taxon>
        <taxon>Streptomyces</taxon>
    </lineage>
</organism>
<sequence length="108" mass="11360">MLCPLSGETTRTLVGPPATACGAPITTSVSAAASPATDPHIPLAVRIRIRIRMSDPPPLSGTTRPHRVTSGTPPEPFRFPIRPTEPEPTSPNALCSSSHWRRSTAATA</sequence>
<dbReference type="EMBL" id="BAAAUG010000105">
    <property type="protein sequence ID" value="GAA3125822.1"/>
    <property type="molecule type" value="Genomic_DNA"/>
</dbReference>
<comment type="caution">
    <text evidence="2">The sequence shown here is derived from an EMBL/GenBank/DDBJ whole genome shotgun (WGS) entry which is preliminary data.</text>
</comment>
<protein>
    <submittedName>
        <fullName evidence="2">Uncharacterized protein</fullName>
    </submittedName>
</protein>
<feature type="region of interest" description="Disordered" evidence="1">
    <location>
        <begin position="52"/>
        <end position="108"/>
    </location>
</feature>
<gene>
    <name evidence="2" type="ORF">GCM10010449_54120</name>
</gene>